<reference evidence="2" key="1">
    <citation type="submission" date="2024-05" db="EMBL/GenBank/DDBJ databases">
        <authorList>
            <person name="Kim S."/>
            <person name="Heo J."/>
            <person name="Choi H."/>
            <person name="Choi Y."/>
            <person name="Kwon S.-W."/>
            <person name="Kim Y."/>
        </authorList>
    </citation>
    <scope>NUCLEOTIDE SEQUENCE</scope>
    <source>
        <strain evidence="2">KACC 23699</strain>
    </source>
</reference>
<protein>
    <submittedName>
        <fullName evidence="2">Chitobiase/beta-hexosaminidase C-terminal domain-containing protein</fullName>
    </submittedName>
</protein>
<proteinExistence type="predicted"/>
<sequence length="540" mass="53098">MSRTSRRTGLGGLVAALMLLGLAVPAWAYFSVSSWAATAAGRAATLGTPGVATSGVTASTVTFTVSAPTGGPTPTGYRVARTAPATVATVCTVSGANGTCTDTAPVSGQTNTYAVYAVLSGTSWESPTAATTSVAVPSADTTAPVTTASQSPAPNGAGWNTGNVVVTLTATDASGVAGTWYTTDGSAPTTSSTSYTGAFTLSAGATVRYFSRDAIGNTETPKSFVVQIDNTFPTAAVTSPVASSVNGGSFSVGGTASDTGSGLAALQVQYQAPGASTWSPVGAPTASGGSWSTAWATAGLPDGNYGLRVLATDVAGNQTTSATVTIALKNTFTVTAPASATAGTPFTVTLQTYPRYTGTMTVSVTGLQSSPNGTPATVPTTASFMNGSATLSMTAVRPGSQTVVVTTTGSPFTNASATASNPTVVAASNTVSTLTWTSPSGGKTNTCTAASCTIALGPGVGNGTANATITAYDLYGNIAASSATVTVTATNNNAGGSTSTATYVLSAGTAAWTFSEPSPVDKKFVISLGTIQSIPLFVTR</sequence>
<dbReference type="GO" id="GO:0005975">
    <property type="term" value="P:carbohydrate metabolic process"/>
    <property type="evidence" value="ECO:0007669"/>
    <property type="project" value="UniProtKB-ARBA"/>
</dbReference>
<dbReference type="Pfam" id="PF13290">
    <property type="entry name" value="CHB_HEX_C_1"/>
    <property type="match status" value="1"/>
</dbReference>
<dbReference type="Gene3D" id="2.60.40.10">
    <property type="entry name" value="Immunoglobulins"/>
    <property type="match status" value="1"/>
</dbReference>
<feature type="domain" description="GH29D-like beta-sandwich" evidence="1">
    <location>
        <begin position="163"/>
        <end position="221"/>
    </location>
</feature>
<gene>
    <name evidence="2" type="ORF">ABEG17_10615</name>
</gene>
<name>A0AAU7JNR8_9MICO</name>
<evidence type="ECO:0000259" key="1">
    <source>
        <dbReference type="Pfam" id="PF13290"/>
    </source>
</evidence>
<dbReference type="AlphaFoldDB" id="A0AAU7JNR8"/>
<dbReference type="Pfam" id="PF17957">
    <property type="entry name" value="Big_7"/>
    <property type="match status" value="1"/>
</dbReference>
<dbReference type="RefSeq" id="WP_406829450.1">
    <property type="nucleotide sequence ID" value="NZ_CP157483.1"/>
</dbReference>
<accession>A0AAU7JNR8</accession>
<dbReference type="EMBL" id="CP157483">
    <property type="protein sequence ID" value="XBO42046.1"/>
    <property type="molecule type" value="Genomic_DNA"/>
</dbReference>
<evidence type="ECO:0000313" key="2">
    <source>
        <dbReference type="EMBL" id="XBO42046.1"/>
    </source>
</evidence>
<dbReference type="Gene3D" id="3.30.1920.20">
    <property type="match status" value="1"/>
</dbReference>
<dbReference type="InterPro" id="IPR059177">
    <property type="entry name" value="GH29D-like_dom"/>
</dbReference>
<dbReference type="InterPro" id="IPR006311">
    <property type="entry name" value="TAT_signal"/>
</dbReference>
<dbReference type="PROSITE" id="PS51318">
    <property type="entry name" value="TAT"/>
    <property type="match status" value="1"/>
</dbReference>
<dbReference type="InterPro" id="IPR013783">
    <property type="entry name" value="Ig-like_fold"/>
</dbReference>
<organism evidence="2">
    <name type="scientific">Pedococcus sp. KACC 23699</name>
    <dbReference type="NCBI Taxonomy" id="3149228"/>
    <lineage>
        <taxon>Bacteria</taxon>
        <taxon>Bacillati</taxon>
        <taxon>Actinomycetota</taxon>
        <taxon>Actinomycetes</taxon>
        <taxon>Micrococcales</taxon>
        <taxon>Intrasporangiaceae</taxon>
        <taxon>Pedococcus</taxon>
    </lineage>
</organism>